<comment type="PTM">
    <text evidence="9">4'-phosphopantetheine is transferred from CoA to a specific serine of apo-ACP by AcpS. This modification is essential for activity because fatty acids are bound in thioester linkage to the sulfhydryl of the prosthetic group.</text>
</comment>
<proteinExistence type="inferred from homology"/>
<evidence type="ECO:0000256" key="10">
    <source>
        <dbReference type="NCBIfam" id="TIGR00517"/>
    </source>
</evidence>
<dbReference type="InterPro" id="IPR009081">
    <property type="entry name" value="PP-bd_ACP"/>
</dbReference>
<comment type="caution">
    <text evidence="13">The sequence shown here is derived from an EMBL/GenBank/DDBJ whole genome shotgun (WGS) entry which is preliminary data.</text>
</comment>
<keyword evidence="5 9" id="KW-0276">Fatty acid metabolism</keyword>
<keyword evidence="6 9" id="KW-0443">Lipid metabolism</keyword>
<evidence type="ECO:0000256" key="1">
    <source>
        <dbReference type="ARBA" id="ARBA00003180"/>
    </source>
</evidence>
<dbReference type="UniPathway" id="UPA00094"/>
<comment type="pathway">
    <text evidence="9 11">Lipid metabolism; fatty acid biosynthesis.</text>
</comment>
<dbReference type="EMBL" id="ADGK01000212">
    <property type="protein sequence ID" value="EFE22531.1"/>
    <property type="molecule type" value="Genomic_DNA"/>
</dbReference>
<dbReference type="NCBIfam" id="TIGR00517">
    <property type="entry name" value="acyl_carrier"/>
    <property type="match status" value="1"/>
</dbReference>
<comment type="similarity">
    <text evidence="9">Belongs to the acyl carrier protein (ACP) family.</text>
</comment>
<dbReference type="InterPro" id="IPR006162">
    <property type="entry name" value="Ppantetheine_attach_site"/>
</dbReference>
<evidence type="ECO:0000256" key="5">
    <source>
        <dbReference type="ARBA" id="ARBA00022832"/>
    </source>
</evidence>
<comment type="subcellular location">
    <subcellularLocation>
        <location evidence="9">Cytoplasm</location>
    </subcellularLocation>
</comment>
<dbReference type="GO" id="GO:0005829">
    <property type="term" value="C:cytosol"/>
    <property type="evidence" value="ECO:0007669"/>
    <property type="project" value="TreeGrafter"/>
</dbReference>
<comment type="pathway">
    <text evidence="8">Glycolipid biosynthesis; KDO(2)-lipid A biosynthesis.</text>
</comment>
<dbReference type="UniPathway" id="UPA00360"/>
<evidence type="ECO:0000256" key="11">
    <source>
        <dbReference type="RuleBase" id="RU003545"/>
    </source>
</evidence>
<dbReference type="InterPro" id="IPR003231">
    <property type="entry name" value="ACP"/>
</dbReference>
<keyword evidence="3 9" id="KW-0444">Lipid biosynthesis</keyword>
<comment type="PTM">
    <text evidence="11">4'-phosphopantetheine is transferred from CoA to a specific serine of apo-ACP by acpS.</text>
</comment>
<keyword evidence="4 9" id="KW-0597">Phosphoprotein</keyword>
<dbReference type="NCBIfam" id="NF002150">
    <property type="entry name" value="PRK00982.1-4"/>
    <property type="match status" value="1"/>
</dbReference>
<name>D4F6U2_EDWTA</name>
<organism evidence="13 14">
    <name type="scientific">Edwardsiella tarda ATCC 23685</name>
    <dbReference type="NCBI Taxonomy" id="500638"/>
    <lineage>
        <taxon>Bacteria</taxon>
        <taxon>Pseudomonadati</taxon>
        <taxon>Pseudomonadota</taxon>
        <taxon>Gammaproteobacteria</taxon>
        <taxon>Enterobacterales</taxon>
        <taxon>Hafniaceae</taxon>
        <taxon>Edwardsiella</taxon>
    </lineage>
</organism>
<gene>
    <name evidence="9 13" type="primary">acpP</name>
    <name evidence="13" type="ORF">EDWATA_02476</name>
</gene>
<evidence type="ECO:0000313" key="14">
    <source>
        <dbReference type="Proteomes" id="UP000003692"/>
    </source>
</evidence>
<comment type="function">
    <text evidence="1 9 11">Carrier of the growing fatty acid chain in fatty acid biosynthesis.</text>
</comment>
<evidence type="ECO:0000256" key="4">
    <source>
        <dbReference type="ARBA" id="ARBA00022553"/>
    </source>
</evidence>
<evidence type="ECO:0000256" key="3">
    <source>
        <dbReference type="ARBA" id="ARBA00022516"/>
    </source>
</evidence>
<dbReference type="Gene3D" id="1.10.1200.10">
    <property type="entry name" value="ACP-like"/>
    <property type="match status" value="1"/>
</dbReference>
<dbReference type="PROSITE" id="PS50075">
    <property type="entry name" value="CARRIER"/>
    <property type="match status" value="1"/>
</dbReference>
<dbReference type="GO" id="GO:0016020">
    <property type="term" value="C:membrane"/>
    <property type="evidence" value="ECO:0007669"/>
    <property type="project" value="GOC"/>
</dbReference>
<evidence type="ECO:0000259" key="12">
    <source>
        <dbReference type="PROSITE" id="PS50075"/>
    </source>
</evidence>
<dbReference type="NCBIfam" id="NF002148">
    <property type="entry name" value="PRK00982.1-2"/>
    <property type="match status" value="1"/>
</dbReference>
<dbReference type="InterPro" id="IPR036736">
    <property type="entry name" value="ACP-like_sf"/>
</dbReference>
<reference evidence="13 14" key="1">
    <citation type="submission" date="2010-02" db="EMBL/GenBank/DDBJ databases">
        <authorList>
            <person name="Weinstock G."/>
            <person name="Sodergren E."/>
            <person name="Clifton S."/>
            <person name="Fulton L."/>
            <person name="Fulton B."/>
            <person name="Courtney L."/>
            <person name="Fronick C."/>
            <person name="Harrison M."/>
            <person name="Strong C."/>
            <person name="Farmer C."/>
            <person name="Delahaunty K."/>
            <person name="Markovic C."/>
            <person name="Hall O."/>
            <person name="Minx P."/>
            <person name="Tomlinson C."/>
            <person name="Mitreva M."/>
            <person name="Nelson J."/>
            <person name="Hou S."/>
            <person name="Wollam A."/>
            <person name="Pepin K.H."/>
            <person name="Johnson M."/>
            <person name="Bhonagiri V."/>
            <person name="Zhang X."/>
            <person name="Suruliraj S."/>
            <person name="Warren W."/>
            <person name="Chinwalla A."/>
            <person name="Mardis E.R."/>
            <person name="Wilson R.K."/>
        </authorList>
    </citation>
    <scope>NUCLEOTIDE SEQUENCE [LARGE SCALE GENOMIC DNA]</scope>
    <source>
        <strain evidence="13 14">ATCC 23685</strain>
    </source>
</reference>
<protein>
    <recommendedName>
        <fullName evidence="9 10">Acyl carrier protein</fullName>
        <shortName evidence="9">ACP</shortName>
    </recommendedName>
</protein>
<evidence type="ECO:0000256" key="7">
    <source>
        <dbReference type="ARBA" id="ARBA00023160"/>
    </source>
</evidence>
<feature type="domain" description="Carrier" evidence="12">
    <location>
        <begin position="48"/>
        <end position="123"/>
    </location>
</feature>
<dbReference type="FunFam" id="1.10.1200.10:FF:000001">
    <property type="entry name" value="Acyl carrier protein"/>
    <property type="match status" value="1"/>
</dbReference>
<evidence type="ECO:0000256" key="2">
    <source>
        <dbReference type="ARBA" id="ARBA00022450"/>
    </source>
</evidence>
<dbReference type="Proteomes" id="UP000003692">
    <property type="component" value="Unassembled WGS sequence"/>
</dbReference>
<keyword evidence="9" id="KW-0963">Cytoplasm</keyword>
<dbReference type="NCBIfam" id="NF002151">
    <property type="entry name" value="PRK00982.1-5"/>
    <property type="match status" value="1"/>
</dbReference>
<feature type="modified residue" description="O-(pantetheine 4'-phosphoryl)serine" evidence="9">
    <location>
        <position position="83"/>
    </location>
</feature>
<dbReference type="PANTHER" id="PTHR20863">
    <property type="entry name" value="ACYL CARRIER PROTEIN"/>
    <property type="match status" value="1"/>
</dbReference>
<keyword evidence="7 9" id="KW-0275">Fatty acid biosynthesis</keyword>
<keyword evidence="2 9" id="KW-0596">Phosphopantetheine</keyword>
<evidence type="ECO:0000313" key="13">
    <source>
        <dbReference type="EMBL" id="EFE22531.1"/>
    </source>
</evidence>
<dbReference type="GO" id="GO:0036104">
    <property type="term" value="P:Kdo2-lipid A biosynthetic process"/>
    <property type="evidence" value="ECO:0007669"/>
    <property type="project" value="UniProtKB-UniPathway"/>
</dbReference>
<dbReference type="HAMAP" id="MF_01217">
    <property type="entry name" value="Acyl_carrier"/>
    <property type="match status" value="1"/>
</dbReference>
<sequence>MPFLRETPQNRVKSWFDQPGFGCIFFNFQYTTKTIAQASFDRKFKSMSTIEERVKKIIVEQLGVKEDEVVNSASFVDDLGADSLDTVELVMALEEEFDTEIPDEEAEKITTVQAAIDYIEAANK</sequence>
<dbReference type="PROSITE" id="PS00012">
    <property type="entry name" value="PHOSPHOPANTETHEINE"/>
    <property type="match status" value="1"/>
</dbReference>
<dbReference type="NCBIfam" id="NF002149">
    <property type="entry name" value="PRK00982.1-3"/>
    <property type="match status" value="1"/>
</dbReference>
<dbReference type="GO" id="GO:0000035">
    <property type="term" value="F:acyl binding"/>
    <property type="evidence" value="ECO:0007669"/>
    <property type="project" value="TreeGrafter"/>
</dbReference>
<dbReference type="Pfam" id="PF00550">
    <property type="entry name" value="PP-binding"/>
    <property type="match status" value="1"/>
</dbReference>
<dbReference type="GO" id="GO:0009245">
    <property type="term" value="P:lipid A biosynthetic process"/>
    <property type="evidence" value="ECO:0007669"/>
    <property type="project" value="TreeGrafter"/>
</dbReference>
<dbReference type="SUPFAM" id="SSF47336">
    <property type="entry name" value="ACP-like"/>
    <property type="match status" value="1"/>
</dbReference>
<evidence type="ECO:0000256" key="9">
    <source>
        <dbReference type="HAMAP-Rule" id="MF_01217"/>
    </source>
</evidence>
<evidence type="ECO:0000256" key="6">
    <source>
        <dbReference type="ARBA" id="ARBA00023098"/>
    </source>
</evidence>
<evidence type="ECO:0000256" key="8">
    <source>
        <dbReference type="ARBA" id="ARBA00024328"/>
    </source>
</evidence>
<dbReference type="GO" id="GO:0000036">
    <property type="term" value="F:acyl carrier activity"/>
    <property type="evidence" value="ECO:0007669"/>
    <property type="project" value="UniProtKB-UniRule"/>
</dbReference>
<dbReference type="AlphaFoldDB" id="D4F6U2"/>
<dbReference type="PANTHER" id="PTHR20863:SF76">
    <property type="entry name" value="CARRIER DOMAIN-CONTAINING PROTEIN"/>
    <property type="match status" value="1"/>
</dbReference>
<accession>D4F6U2</accession>
<dbReference type="HOGENOM" id="CLU_108696_1_3_6"/>